<keyword evidence="2" id="KW-1185">Reference proteome</keyword>
<dbReference type="AlphaFoldDB" id="A0A371CNI2"/>
<dbReference type="EMBL" id="KZ857500">
    <property type="protein sequence ID" value="RDX41843.1"/>
    <property type="molecule type" value="Genomic_DNA"/>
</dbReference>
<reference evidence="1 2" key="1">
    <citation type="journal article" date="2018" name="Biotechnol. Biofuels">
        <title>Integrative visual omics of the white-rot fungus Polyporus brumalis exposes the biotechnological potential of its oxidative enzymes for delignifying raw plant biomass.</title>
        <authorList>
            <person name="Miyauchi S."/>
            <person name="Rancon A."/>
            <person name="Drula E."/>
            <person name="Hage H."/>
            <person name="Chaduli D."/>
            <person name="Favel A."/>
            <person name="Grisel S."/>
            <person name="Henrissat B."/>
            <person name="Herpoel-Gimbert I."/>
            <person name="Ruiz-Duenas F.J."/>
            <person name="Chevret D."/>
            <person name="Hainaut M."/>
            <person name="Lin J."/>
            <person name="Wang M."/>
            <person name="Pangilinan J."/>
            <person name="Lipzen A."/>
            <person name="Lesage-Meessen L."/>
            <person name="Navarro D."/>
            <person name="Riley R."/>
            <person name="Grigoriev I.V."/>
            <person name="Zhou S."/>
            <person name="Raouche S."/>
            <person name="Rosso M.N."/>
        </authorList>
    </citation>
    <scope>NUCLEOTIDE SEQUENCE [LARGE SCALE GENOMIC DNA]</scope>
    <source>
        <strain evidence="1 2">BRFM 1820</strain>
    </source>
</reference>
<proteinExistence type="predicted"/>
<dbReference type="Proteomes" id="UP000256964">
    <property type="component" value="Unassembled WGS sequence"/>
</dbReference>
<organism evidence="1 2">
    <name type="scientific">Lentinus brumalis</name>
    <dbReference type="NCBI Taxonomy" id="2498619"/>
    <lineage>
        <taxon>Eukaryota</taxon>
        <taxon>Fungi</taxon>
        <taxon>Dikarya</taxon>
        <taxon>Basidiomycota</taxon>
        <taxon>Agaricomycotina</taxon>
        <taxon>Agaricomycetes</taxon>
        <taxon>Polyporales</taxon>
        <taxon>Polyporaceae</taxon>
        <taxon>Lentinus</taxon>
    </lineage>
</organism>
<gene>
    <name evidence="1" type="ORF">OH76DRAFT_178826</name>
</gene>
<name>A0A371CNI2_9APHY</name>
<evidence type="ECO:0000313" key="2">
    <source>
        <dbReference type="Proteomes" id="UP000256964"/>
    </source>
</evidence>
<sequence length="116" mass="12650">MAQTLLILPSAPLALSQYSLLRTSRSTHMGEQALLQTMRLRTLQHIGGSVASPCAGNVYDTDLLVLFHQNFTLSQSAHLEARDRVCLIAQPEKFSNPSSGACDCVLRAVNTHPWCG</sequence>
<evidence type="ECO:0000313" key="1">
    <source>
        <dbReference type="EMBL" id="RDX41843.1"/>
    </source>
</evidence>
<accession>A0A371CNI2</accession>
<protein>
    <submittedName>
        <fullName evidence="1">Uncharacterized protein</fullName>
    </submittedName>
</protein>